<proteinExistence type="predicted"/>
<reference evidence="3" key="1">
    <citation type="journal article" date="2018" name="Nat. Microbiol.">
        <title>Leveraging single-cell genomics to expand the fungal tree of life.</title>
        <authorList>
            <person name="Ahrendt S.R."/>
            <person name="Quandt C.A."/>
            <person name="Ciobanu D."/>
            <person name="Clum A."/>
            <person name="Salamov A."/>
            <person name="Andreopoulos B."/>
            <person name="Cheng J.F."/>
            <person name="Woyke T."/>
            <person name="Pelin A."/>
            <person name="Henrissat B."/>
            <person name="Reynolds N.K."/>
            <person name="Benny G.L."/>
            <person name="Smith M.E."/>
            <person name="James T.Y."/>
            <person name="Grigoriev I.V."/>
        </authorList>
    </citation>
    <scope>NUCLEOTIDE SEQUENCE [LARGE SCALE GENOMIC DNA]</scope>
    <source>
        <strain evidence="3">ATCC 52028</strain>
    </source>
</reference>
<feature type="compositionally biased region" description="Low complexity" evidence="1">
    <location>
        <begin position="1401"/>
        <end position="1413"/>
    </location>
</feature>
<evidence type="ECO:0000313" key="2">
    <source>
        <dbReference type="EMBL" id="RKP01275.1"/>
    </source>
</evidence>
<feature type="region of interest" description="Disordered" evidence="1">
    <location>
        <begin position="1401"/>
        <end position="1431"/>
    </location>
</feature>
<evidence type="ECO:0000256" key="1">
    <source>
        <dbReference type="SAM" id="MobiDB-lite"/>
    </source>
</evidence>
<protein>
    <submittedName>
        <fullName evidence="2">Uncharacterized protein</fullName>
    </submittedName>
</protein>
<feature type="region of interest" description="Disordered" evidence="1">
    <location>
        <begin position="446"/>
        <end position="699"/>
    </location>
</feature>
<feature type="compositionally biased region" description="Basic and acidic residues" evidence="1">
    <location>
        <begin position="563"/>
        <end position="575"/>
    </location>
</feature>
<feature type="region of interest" description="Disordered" evidence="1">
    <location>
        <begin position="1263"/>
        <end position="1317"/>
    </location>
</feature>
<feature type="compositionally biased region" description="Low complexity" evidence="1">
    <location>
        <begin position="92"/>
        <end position="102"/>
    </location>
</feature>
<feature type="compositionally biased region" description="Low complexity" evidence="1">
    <location>
        <begin position="1026"/>
        <end position="1056"/>
    </location>
</feature>
<feature type="region of interest" description="Disordered" evidence="1">
    <location>
        <begin position="147"/>
        <end position="407"/>
    </location>
</feature>
<accession>A0A4P9X7Q9</accession>
<feature type="compositionally biased region" description="Low complexity" evidence="1">
    <location>
        <begin position="1284"/>
        <end position="1297"/>
    </location>
</feature>
<feature type="compositionally biased region" description="Low complexity" evidence="1">
    <location>
        <begin position="42"/>
        <end position="65"/>
    </location>
</feature>
<feature type="region of interest" description="Disordered" evidence="1">
    <location>
        <begin position="864"/>
        <end position="894"/>
    </location>
</feature>
<feature type="region of interest" description="Disordered" evidence="1">
    <location>
        <begin position="909"/>
        <end position="1056"/>
    </location>
</feature>
<dbReference type="EMBL" id="ML014178">
    <property type="protein sequence ID" value="RKP01275.1"/>
    <property type="molecule type" value="Genomic_DNA"/>
</dbReference>
<feature type="compositionally biased region" description="Low complexity" evidence="1">
    <location>
        <begin position="215"/>
        <end position="248"/>
    </location>
</feature>
<feature type="region of interest" description="Disordered" evidence="1">
    <location>
        <begin position="1118"/>
        <end position="1148"/>
    </location>
</feature>
<feature type="compositionally biased region" description="Low complexity" evidence="1">
    <location>
        <begin position="628"/>
        <end position="644"/>
    </location>
</feature>
<feature type="compositionally biased region" description="Acidic residues" evidence="1">
    <location>
        <begin position="118"/>
        <end position="128"/>
    </location>
</feature>
<feature type="compositionally biased region" description="Basic and acidic residues" evidence="1">
    <location>
        <begin position="922"/>
        <end position="940"/>
    </location>
</feature>
<feature type="compositionally biased region" description="Low complexity" evidence="1">
    <location>
        <begin position="387"/>
        <end position="399"/>
    </location>
</feature>
<feature type="region of interest" description="Disordered" evidence="1">
    <location>
        <begin position="1"/>
        <end position="129"/>
    </location>
</feature>
<feature type="region of interest" description="Disordered" evidence="1">
    <location>
        <begin position="1167"/>
        <end position="1208"/>
    </location>
</feature>
<dbReference type="Proteomes" id="UP000274922">
    <property type="component" value="Unassembled WGS sequence"/>
</dbReference>
<name>A0A4P9X7Q9_9FUNG</name>
<evidence type="ECO:0000313" key="3">
    <source>
        <dbReference type="Proteomes" id="UP000274922"/>
    </source>
</evidence>
<feature type="compositionally biased region" description="Low complexity" evidence="1">
    <location>
        <begin position="352"/>
        <end position="367"/>
    </location>
</feature>
<feature type="compositionally biased region" description="Basic and acidic residues" evidence="1">
    <location>
        <begin position="506"/>
        <end position="527"/>
    </location>
</feature>
<feature type="compositionally biased region" description="Low complexity" evidence="1">
    <location>
        <begin position="1186"/>
        <end position="1197"/>
    </location>
</feature>
<feature type="compositionally biased region" description="Pro residues" evidence="1">
    <location>
        <begin position="249"/>
        <end position="258"/>
    </location>
</feature>
<feature type="region of interest" description="Disordered" evidence="1">
    <location>
        <begin position="736"/>
        <end position="810"/>
    </location>
</feature>
<sequence>MVHHSRGGGGSKKGGHSRGDSRSPLRAGSSSGSGHPTPLATARSGPASPAKSAPSTAPASPAAFALGLPDPTSVWAAPSAAVPMALTPSEPADPAVDVPAADGDGGLLTVAPSAGADAEAEPEAETEQDAVSARLLDAHDDTGVTVEPAAAEPTTAEPVDAALVPVSAPEPDADVAAAHDGTPSASAAQTTPLFVDLAASSSPSGLLPPAPAVPLPVSSAGVKAGDGADPTDTGAATATATASATATTPEPPSSPPRHTPASSRLASPRTSSIPRRSLGSPSKAESTPASPAMRAEMPTTEPTPEALKRPPRSPSKIPLRSPSRQRGVPRGRSTEPDDRDPDGGDGGDSDSDVASSRRTPSPSPSGRRSSRRSSVGPDVAREDDGVPTRAAPSTAASPRLSDAPSPVPLRMVCIEGTAITPAPAVAPSPDPLAPVVFISSFDLAARAAAAATPSSPASAVPASAADVAASDDNATAHRPEPTHVAADASDAHASDSLPSQDGVANVDKDENSTDKEDHSEDGHDASDILRLGASTSAEPVEGHHDTNRVGDGQDAGNATNPSTDDHDAQHVKNEDASGSDESNGDSPKADLPGAAGISDLTAAKQSSAQETLAGETSAQETPAEEAPAEAVSSEEAPAEETLLLGSGGAIGSGLAADGLDSDAETSAQPVPPHDVAATPPAPPAAAVAEDAELATSSSSSLGLITTMPAGASNIAGGPFEVAMASQGVVDMGDALTASDPFDATPSASWPSSPDAEAAADAAAEPQLTTRASLPAEEPAAASLSPSSPPSPPSPPAEAAAVAQLDPSAEAETAVIHPADAAPSSPSSLSSAASSLGEVNEGSFHTGAAGMSHAEVSHMNISFVDDGSSIHSSGGGQRRLSVPDDHERPSLDSESLVVEAEGQTLRGDLASVSAPHSGTSPPHPDHDHGDDHGHGLGHDPEATPPPAGFHSFLDDTIAVESDSYLGPISPTDDVDAASARPHRRVDARTDAAQESLESLESLEARRDAESAAPPPDGHERPSTERNPQASVSSPSAGAAEPVEAAAPAEAHAGQSDAAAGAFAELDIHAALQRFSEMDDADRADDADGDAWLGASSDILAATQHANALGAVSGALDGAFDGDTEETAERAADNGRDHPSTDVPASLTTATEADDVVSQLSDELLSEVASDEPAALEPARLVDQDRASSTPSPSSSPSSSPSPSPSIPPDALALAAADVVDAMLDDVITDAVNDVADAAVPKTFTRHAAAPAAPAALPTIAPAATDAKGNDVTPGDGKAPTDLPGTASLPVATPVAAPLAAPPPVDAASSSSSGSDWNADIDAAADADAAPPTARPLTPDARLVRRLSPRAGRQPAPTPAPAAGRVTAPPAPASVLTAPPDAAGAGLTVTAAVPPPSAAALSSAAAASGGAPSPGLWRSRPPTRRPSHETARPELARLRQLSYASVAGDRVASVHALLRLPDDDDDAHVDGDAVYVALLLRLAAVKQRVKQLVAEKRPLTPSATLTPVDAADDWQAMLADALATLTASVQRASEEATYSLSAQIAHVQEAIDGAVEANVHPYSSAAASDAALHHLQQANQQAEADISALSRSQALWQAKPVDLSLATVGRVLAANMLELSLLLVASFALQIARIVPAGGRCPIPDGPKAIGVVVVLLIFSRMPAAWMSKGEAGPKWDQGATATINAIRLPAAKPRRLRR</sequence>
<feature type="compositionally biased region" description="Polar residues" evidence="1">
    <location>
        <begin position="264"/>
        <end position="289"/>
    </location>
</feature>
<feature type="compositionally biased region" description="Low complexity" evidence="1">
    <location>
        <begin position="673"/>
        <end position="688"/>
    </location>
</feature>
<feature type="compositionally biased region" description="Pro residues" evidence="1">
    <location>
        <begin position="786"/>
        <end position="795"/>
    </location>
</feature>
<keyword evidence="3" id="KW-1185">Reference proteome</keyword>
<feature type="compositionally biased region" description="Low complexity" evidence="1">
    <location>
        <begin position="147"/>
        <end position="162"/>
    </location>
</feature>
<feature type="region of interest" description="Disordered" evidence="1">
    <location>
        <begin position="1347"/>
        <end position="1377"/>
    </location>
</feature>
<organism evidence="2 3">
    <name type="scientific">Caulochytrium protostelioides</name>
    <dbReference type="NCBI Taxonomy" id="1555241"/>
    <lineage>
        <taxon>Eukaryota</taxon>
        <taxon>Fungi</taxon>
        <taxon>Fungi incertae sedis</taxon>
        <taxon>Chytridiomycota</taxon>
        <taxon>Chytridiomycota incertae sedis</taxon>
        <taxon>Chytridiomycetes</taxon>
        <taxon>Caulochytriales</taxon>
        <taxon>Caulochytriaceae</taxon>
        <taxon>Caulochytrium</taxon>
    </lineage>
</organism>
<feature type="compositionally biased region" description="Low complexity" evidence="1">
    <location>
        <begin position="742"/>
        <end position="785"/>
    </location>
</feature>
<gene>
    <name evidence="2" type="ORF">CXG81DRAFT_18903</name>
</gene>
<feature type="compositionally biased region" description="Basic and acidic residues" evidence="1">
    <location>
        <begin position="1125"/>
        <end position="1138"/>
    </location>
</feature>
<feature type="compositionally biased region" description="Polar residues" evidence="1">
    <location>
        <begin position="183"/>
        <end position="192"/>
    </location>
</feature>
<feature type="compositionally biased region" description="Acidic residues" evidence="1">
    <location>
        <begin position="337"/>
        <end position="351"/>
    </location>
</feature>
<feature type="compositionally biased region" description="Low complexity" evidence="1">
    <location>
        <begin position="446"/>
        <end position="473"/>
    </location>
</feature>
<feature type="compositionally biased region" description="Basic and acidic residues" evidence="1">
    <location>
        <begin position="880"/>
        <end position="890"/>
    </location>
</feature>